<keyword evidence="4" id="KW-1185">Reference proteome</keyword>
<keyword evidence="2" id="KW-0472">Membrane</keyword>
<name>A0AAW0GCZ1_9APHY</name>
<keyword evidence="2" id="KW-0812">Transmembrane</keyword>
<evidence type="ECO:0000256" key="1">
    <source>
        <dbReference type="SAM" id="MobiDB-lite"/>
    </source>
</evidence>
<keyword evidence="2" id="KW-1133">Transmembrane helix</keyword>
<dbReference type="EMBL" id="JASBNA010000008">
    <property type="protein sequence ID" value="KAK7689402.1"/>
    <property type="molecule type" value="Genomic_DNA"/>
</dbReference>
<evidence type="ECO:0000313" key="3">
    <source>
        <dbReference type="EMBL" id="KAK7689402.1"/>
    </source>
</evidence>
<feature type="compositionally biased region" description="Polar residues" evidence="1">
    <location>
        <begin position="304"/>
        <end position="320"/>
    </location>
</feature>
<reference evidence="3 4" key="1">
    <citation type="submission" date="2022-09" db="EMBL/GenBank/DDBJ databases">
        <authorList>
            <person name="Palmer J.M."/>
        </authorList>
    </citation>
    <scope>NUCLEOTIDE SEQUENCE [LARGE SCALE GENOMIC DNA]</scope>
    <source>
        <strain evidence="3 4">DSM 7382</strain>
    </source>
</reference>
<evidence type="ECO:0000256" key="2">
    <source>
        <dbReference type="SAM" id="Phobius"/>
    </source>
</evidence>
<feature type="region of interest" description="Disordered" evidence="1">
    <location>
        <begin position="285"/>
        <end position="320"/>
    </location>
</feature>
<dbReference type="AlphaFoldDB" id="A0AAW0GCZ1"/>
<feature type="transmembrane region" description="Helical" evidence="2">
    <location>
        <begin position="328"/>
        <end position="349"/>
    </location>
</feature>
<gene>
    <name evidence="3" type="ORF">QCA50_007194</name>
</gene>
<organism evidence="3 4">
    <name type="scientific">Cerrena zonata</name>
    <dbReference type="NCBI Taxonomy" id="2478898"/>
    <lineage>
        <taxon>Eukaryota</taxon>
        <taxon>Fungi</taxon>
        <taxon>Dikarya</taxon>
        <taxon>Basidiomycota</taxon>
        <taxon>Agaricomycotina</taxon>
        <taxon>Agaricomycetes</taxon>
        <taxon>Polyporales</taxon>
        <taxon>Cerrenaceae</taxon>
        <taxon>Cerrena</taxon>
    </lineage>
</organism>
<dbReference type="Proteomes" id="UP001385951">
    <property type="component" value="Unassembled WGS sequence"/>
</dbReference>
<comment type="caution">
    <text evidence="3">The sequence shown here is derived from an EMBL/GenBank/DDBJ whole genome shotgun (WGS) entry which is preliminary data.</text>
</comment>
<proteinExistence type="predicted"/>
<accession>A0AAW0GCZ1</accession>
<sequence>MWPIMTHIKADVESKSSLRFLLFITVHFRTCYGIKIPTYGHIIDSDITLKFPLYSRTALLLCLCSDDQKDRINSMLGSFIHATGNIEDPHLSQPLNCLEVSSNIGCNTPLLIEHIPLTLIFYPESSSRFRTVYDCSNSHCQYLFTASTASVLGSRAAIHLFLPETMSQTHKNTNIPRFSPASESISAVATILSLPPPGPTTFDSFNITDGVITPAQPVTIFQISTEGVLTTIQTKTSVTVIATSLFRTSTTLIVHPSQTLLRESSIRSSPESSLVSTLTKNTSRLPLTTHSSSTVTKLSSNSSIYPTSTPSSNGAPTRQSSRPALTDIIAIALAPVACCLFMFLLYRWARERWSLSHSRIRERSNDPATNEVIVIPVDPHVPKAPLVNQGEFILPRGQIRPRSQREDGAAITYPSEPIRIQPAIHLSLSSLRNLETEQLDVVGNETTARLSSYHPNTPTTASVYSTQPPMYEELVSSNEVRLEGGPVTRGGTVHDP</sequence>
<feature type="compositionally biased region" description="Low complexity" evidence="1">
    <location>
        <begin position="288"/>
        <end position="303"/>
    </location>
</feature>
<evidence type="ECO:0000313" key="4">
    <source>
        <dbReference type="Proteomes" id="UP001385951"/>
    </source>
</evidence>
<protein>
    <submittedName>
        <fullName evidence="3">Uncharacterized protein</fullName>
    </submittedName>
</protein>